<dbReference type="RefSeq" id="WP_343845290.1">
    <property type="nucleotide sequence ID" value="NZ_BAAAEI010000014.1"/>
</dbReference>
<proteinExistence type="predicted"/>
<gene>
    <name evidence="2" type="ORF">GCM10009092_25030</name>
</gene>
<protein>
    <submittedName>
        <fullName evidence="2">Uncharacterized protein</fullName>
    </submittedName>
</protein>
<dbReference type="Proteomes" id="UP001501757">
    <property type="component" value="Unassembled WGS sequence"/>
</dbReference>
<keyword evidence="3" id="KW-1185">Reference proteome</keyword>
<evidence type="ECO:0000256" key="1">
    <source>
        <dbReference type="SAM" id="Phobius"/>
    </source>
</evidence>
<sequence length="172" mass="19485">MMWELVATLVAGVGAAGIALMIRKLSRNKSPKWLIPVFAALGMLGFQVQAEYNWYSHQKGLLPDGVQVVRKVDEQAWYRPWSFIWPQTVRFMAVDTNNAAVNELDQTLLLVDLYLFERRMAAKRVSQVVSCERRAMASFTDTLPGESAEIEPNWIPLPTDDALLRILCTESL</sequence>
<accession>A0ABP3H1U5</accession>
<keyword evidence="1" id="KW-0812">Transmembrane</keyword>
<keyword evidence="1" id="KW-1133">Transmembrane helix</keyword>
<evidence type="ECO:0000313" key="3">
    <source>
        <dbReference type="Proteomes" id="UP001501757"/>
    </source>
</evidence>
<dbReference type="EMBL" id="BAAAEI010000014">
    <property type="protein sequence ID" value="GAA0359822.1"/>
    <property type="molecule type" value="Genomic_DNA"/>
</dbReference>
<organism evidence="2 3">
    <name type="scientific">Bowmanella denitrificans</name>
    <dbReference type="NCBI Taxonomy" id="366582"/>
    <lineage>
        <taxon>Bacteria</taxon>
        <taxon>Pseudomonadati</taxon>
        <taxon>Pseudomonadota</taxon>
        <taxon>Gammaproteobacteria</taxon>
        <taxon>Alteromonadales</taxon>
        <taxon>Alteromonadaceae</taxon>
        <taxon>Bowmanella</taxon>
    </lineage>
</organism>
<feature type="transmembrane region" description="Helical" evidence="1">
    <location>
        <begin position="6"/>
        <end position="22"/>
    </location>
</feature>
<comment type="caution">
    <text evidence="2">The sequence shown here is derived from an EMBL/GenBank/DDBJ whole genome shotgun (WGS) entry which is preliminary data.</text>
</comment>
<keyword evidence="1" id="KW-0472">Membrane</keyword>
<reference evidence="3" key="1">
    <citation type="journal article" date="2019" name="Int. J. Syst. Evol. Microbiol.">
        <title>The Global Catalogue of Microorganisms (GCM) 10K type strain sequencing project: providing services to taxonomists for standard genome sequencing and annotation.</title>
        <authorList>
            <consortium name="The Broad Institute Genomics Platform"/>
            <consortium name="The Broad Institute Genome Sequencing Center for Infectious Disease"/>
            <person name="Wu L."/>
            <person name="Ma J."/>
        </authorList>
    </citation>
    <scope>NUCLEOTIDE SEQUENCE [LARGE SCALE GENOMIC DNA]</scope>
    <source>
        <strain evidence="3">JCM 13378</strain>
    </source>
</reference>
<evidence type="ECO:0000313" key="2">
    <source>
        <dbReference type="EMBL" id="GAA0359822.1"/>
    </source>
</evidence>
<name>A0ABP3H1U5_9ALTE</name>